<dbReference type="EMBL" id="FMID01000034">
    <property type="protein sequence ID" value="SCL75520.1"/>
    <property type="molecule type" value="Genomic_DNA"/>
</dbReference>
<dbReference type="Proteomes" id="UP000184671">
    <property type="component" value="Unassembled WGS sequence"/>
</dbReference>
<evidence type="ECO:0000313" key="2">
    <source>
        <dbReference type="EMBL" id="SCL75520.1"/>
    </source>
</evidence>
<keyword evidence="1" id="KW-0472">Membrane</keyword>
<reference evidence="2 3" key="1">
    <citation type="submission" date="2016-08" db="EMBL/GenBank/DDBJ databases">
        <authorList>
            <person name="Seilhamer J.J."/>
        </authorList>
    </citation>
    <scope>NUCLEOTIDE SEQUENCE [LARGE SCALE GENOMIC DNA]</scope>
    <source>
        <strain evidence="2">L21-II-0</strain>
    </source>
</reference>
<keyword evidence="1" id="KW-1133">Transmembrane helix</keyword>
<protein>
    <submittedName>
        <fullName evidence="2">Uncharacterized protein</fullName>
    </submittedName>
</protein>
<gene>
    <name evidence="2" type="ORF">L21_1424</name>
</gene>
<feature type="transmembrane region" description="Helical" evidence="1">
    <location>
        <begin position="12"/>
        <end position="32"/>
    </location>
</feature>
<keyword evidence="1" id="KW-0812">Transmembrane</keyword>
<evidence type="ECO:0000313" key="3">
    <source>
        <dbReference type="Proteomes" id="UP000184671"/>
    </source>
</evidence>
<dbReference type="AlphaFoldDB" id="A0A1M4ML18"/>
<name>A0A1M4ML18_9EURY</name>
<sequence length="42" mass="4856">MSENTDIMNAVRIYMVFIIICRIDFGLALSKISDEQVTNLYN</sequence>
<organism evidence="2 3">
    <name type="scientific">Methanoculleus chikugoensis</name>
    <dbReference type="NCBI Taxonomy" id="118126"/>
    <lineage>
        <taxon>Archaea</taxon>
        <taxon>Methanobacteriati</taxon>
        <taxon>Methanobacteriota</taxon>
        <taxon>Stenosarchaea group</taxon>
        <taxon>Methanomicrobia</taxon>
        <taxon>Methanomicrobiales</taxon>
        <taxon>Methanomicrobiaceae</taxon>
        <taxon>Methanoculleus</taxon>
    </lineage>
</organism>
<proteinExistence type="predicted"/>
<evidence type="ECO:0000256" key="1">
    <source>
        <dbReference type="SAM" id="Phobius"/>
    </source>
</evidence>
<accession>A0A1M4ML18</accession>